<dbReference type="Proteomes" id="UP000541969">
    <property type="component" value="Unassembled WGS sequence"/>
</dbReference>
<comment type="caution">
    <text evidence="1">The sequence shown here is derived from an EMBL/GenBank/DDBJ whole genome shotgun (WGS) entry which is preliminary data.</text>
</comment>
<protein>
    <submittedName>
        <fullName evidence="1">Uncharacterized protein</fullName>
    </submittedName>
</protein>
<dbReference type="EMBL" id="JACBZT010000001">
    <property type="protein sequence ID" value="NYJ04990.1"/>
    <property type="molecule type" value="Genomic_DNA"/>
</dbReference>
<reference evidence="1 2" key="1">
    <citation type="submission" date="2020-07" db="EMBL/GenBank/DDBJ databases">
        <title>Sequencing the genomes of 1000 actinobacteria strains.</title>
        <authorList>
            <person name="Klenk H.-P."/>
        </authorList>
    </citation>
    <scope>NUCLEOTIDE SEQUENCE [LARGE SCALE GENOMIC DNA]</scope>
    <source>
        <strain evidence="1 2">DSM 104001</strain>
    </source>
</reference>
<dbReference type="PROSITE" id="PS51257">
    <property type="entry name" value="PROKAR_LIPOPROTEIN"/>
    <property type="match status" value="1"/>
</dbReference>
<dbReference type="AlphaFoldDB" id="A0A853CAQ4"/>
<sequence length="190" mass="20219">MRRGVVGAVLVALAVAGCSSDGPNSAITNAPLCETGHDREAANAVILMAQSVPSATWVPCIRAALPLGWDFHHLEASNGEARFWLDSDRDGTRAVEVRLTESCTTAGATEIPSDREDMRRLELVERISPGYVGRRYYVFDGGCLTVLFSLAGDSPGEALALASQVVGVVARADLQQQVHDESGGRLELDP</sequence>
<evidence type="ECO:0000313" key="2">
    <source>
        <dbReference type="Proteomes" id="UP000541969"/>
    </source>
</evidence>
<gene>
    <name evidence="1" type="ORF">GGQ55_001268</name>
</gene>
<evidence type="ECO:0000313" key="1">
    <source>
        <dbReference type="EMBL" id="NYJ04990.1"/>
    </source>
</evidence>
<keyword evidence="2" id="KW-1185">Reference proteome</keyword>
<organism evidence="1 2">
    <name type="scientific">Petropleomorpha daqingensis</name>
    <dbReference type="NCBI Taxonomy" id="2026353"/>
    <lineage>
        <taxon>Bacteria</taxon>
        <taxon>Bacillati</taxon>
        <taxon>Actinomycetota</taxon>
        <taxon>Actinomycetes</taxon>
        <taxon>Geodermatophilales</taxon>
        <taxon>Geodermatophilaceae</taxon>
        <taxon>Petropleomorpha</taxon>
    </lineage>
</organism>
<name>A0A853CAQ4_9ACTN</name>
<dbReference type="RefSeq" id="WP_179715634.1">
    <property type="nucleotide sequence ID" value="NZ_JACBZT010000001.1"/>
</dbReference>
<accession>A0A853CAQ4</accession>
<proteinExistence type="predicted"/>